<sequence>MTQTNWMPLIFEDHTLKNAIAVLVFAFSCAGAFAQSTNGASPIVVSDTSVIVAANGFPAIVGVATNKGEKLVQNAFVKFNLYDAGGNIIGNTIAYGQNIGPNERWRFEAPFTSANAHSYKVTEVTSY</sequence>
<proteinExistence type="predicted"/>
<feature type="signal peptide" evidence="1">
    <location>
        <begin position="1"/>
        <end position="34"/>
    </location>
</feature>
<evidence type="ECO:0000256" key="1">
    <source>
        <dbReference type="SAM" id="SignalP"/>
    </source>
</evidence>
<dbReference type="RefSeq" id="WP_150560703.1">
    <property type="nucleotide sequence ID" value="NZ_CABPST010000009.1"/>
</dbReference>
<feature type="chain" id="PRO_5022885786" evidence="1">
    <location>
        <begin position="35"/>
        <end position="127"/>
    </location>
</feature>
<dbReference type="NCBIfam" id="NF038353">
    <property type="entry name" value="FxLYD_dom"/>
    <property type="match status" value="1"/>
</dbReference>
<gene>
    <name evidence="2" type="ORF">PBR20603_03461</name>
</gene>
<dbReference type="Proteomes" id="UP000382040">
    <property type="component" value="Unassembled WGS sequence"/>
</dbReference>
<protein>
    <submittedName>
        <fullName evidence="2">Uncharacterized protein</fullName>
    </submittedName>
</protein>
<evidence type="ECO:0000313" key="2">
    <source>
        <dbReference type="EMBL" id="VVE89489.1"/>
    </source>
</evidence>
<accession>A0A5E5BUK6</accession>
<organism evidence="2 3">
    <name type="scientific">Pandoraea bronchicola</name>
    <dbReference type="NCBI Taxonomy" id="2508287"/>
    <lineage>
        <taxon>Bacteria</taxon>
        <taxon>Pseudomonadati</taxon>
        <taxon>Pseudomonadota</taxon>
        <taxon>Betaproteobacteria</taxon>
        <taxon>Burkholderiales</taxon>
        <taxon>Burkholderiaceae</taxon>
        <taxon>Pandoraea</taxon>
    </lineage>
</organism>
<evidence type="ECO:0000313" key="3">
    <source>
        <dbReference type="Proteomes" id="UP000382040"/>
    </source>
</evidence>
<dbReference type="OrthoDB" id="5957485at2"/>
<dbReference type="InterPro" id="IPR047676">
    <property type="entry name" value="FxLYD_dom"/>
</dbReference>
<keyword evidence="1" id="KW-0732">Signal</keyword>
<dbReference type="EMBL" id="CABPST010000009">
    <property type="protein sequence ID" value="VVE89489.1"/>
    <property type="molecule type" value="Genomic_DNA"/>
</dbReference>
<dbReference type="AlphaFoldDB" id="A0A5E5BUK6"/>
<reference evidence="2 3" key="1">
    <citation type="submission" date="2019-08" db="EMBL/GenBank/DDBJ databases">
        <authorList>
            <person name="Peeters C."/>
        </authorList>
    </citation>
    <scope>NUCLEOTIDE SEQUENCE [LARGE SCALE GENOMIC DNA]</scope>
    <source>
        <strain evidence="2 3">LMG 20603</strain>
    </source>
</reference>
<name>A0A5E5BUK6_9BURK</name>
<keyword evidence="3" id="KW-1185">Reference proteome</keyword>